<dbReference type="OrthoDB" id="9791143at2"/>
<evidence type="ECO:0000259" key="4">
    <source>
        <dbReference type="PROSITE" id="PS51118"/>
    </source>
</evidence>
<dbReference type="GO" id="GO:0003677">
    <property type="term" value="F:DNA binding"/>
    <property type="evidence" value="ECO:0007669"/>
    <property type="project" value="UniProtKB-KW"/>
</dbReference>
<dbReference type="InterPro" id="IPR036388">
    <property type="entry name" value="WH-like_DNA-bd_sf"/>
</dbReference>
<dbReference type="Proteomes" id="UP000095094">
    <property type="component" value="Unassembled WGS sequence"/>
</dbReference>
<dbReference type="AlphaFoldDB" id="A0A1E5GW39"/>
<feature type="domain" description="HTH hxlR-type" evidence="4">
    <location>
        <begin position="12"/>
        <end position="110"/>
    </location>
</feature>
<keyword evidence="1" id="KW-0805">Transcription regulation</keyword>
<dbReference type="SUPFAM" id="SSF46785">
    <property type="entry name" value="Winged helix' DNA-binding domain"/>
    <property type="match status" value="1"/>
</dbReference>
<organism evidence="5 6">
    <name type="scientific">Enterococcus termitis</name>
    <dbReference type="NCBI Taxonomy" id="332950"/>
    <lineage>
        <taxon>Bacteria</taxon>
        <taxon>Bacillati</taxon>
        <taxon>Bacillota</taxon>
        <taxon>Bacilli</taxon>
        <taxon>Lactobacillales</taxon>
        <taxon>Enterococcaceae</taxon>
        <taxon>Enterococcus</taxon>
    </lineage>
</organism>
<dbReference type="InterPro" id="IPR002577">
    <property type="entry name" value="HTH_HxlR"/>
</dbReference>
<keyword evidence="3" id="KW-0804">Transcription</keyword>
<reference evidence="6" key="1">
    <citation type="submission" date="2016-09" db="EMBL/GenBank/DDBJ databases">
        <authorList>
            <person name="Gulvik C.A."/>
        </authorList>
    </citation>
    <scope>NUCLEOTIDE SEQUENCE [LARGE SCALE GENOMIC DNA]</scope>
    <source>
        <strain evidence="6">LMG 8895</strain>
    </source>
</reference>
<dbReference type="RefSeq" id="WP_069663252.1">
    <property type="nucleotide sequence ID" value="NZ_JBHUJJ010000001.1"/>
</dbReference>
<gene>
    <name evidence="5" type="ORF">BCR25_04455</name>
</gene>
<protein>
    <submittedName>
        <fullName evidence="5">Transcriptional regulator</fullName>
    </submittedName>
</protein>
<proteinExistence type="predicted"/>
<dbReference type="Pfam" id="PF01638">
    <property type="entry name" value="HxlR"/>
    <property type="match status" value="1"/>
</dbReference>
<keyword evidence="2" id="KW-0238">DNA-binding</keyword>
<comment type="caution">
    <text evidence="5">The sequence shown here is derived from an EMBL/GenBank/DDBJ whole genome shotgun (WGS) entry which is preliminary data.</text>
</comment>
<dbReference type="PANTHER" id="PTHR33204">
    <property type="entry name" value="TRANSCRIPTIONAL REGULATOR, MARR FAMILY"/>
    <property type="match status" value="1"/>
</dbReference>
<sequence>MQEYPTVREDPCPVMAALKIIGGKWRIPIIWKLANGPVRYNELKRQMTGITTIMLTRSLKELEEYKLLRRIQYSEIPPHVEYSLTEDGEKLLPALMIIKEWGLDVIEREQS</sequence>
<keyword evidence="6" id="KW-1185">Reference proteome</keyword>
<evidence type="ECO:0000313" key="6">
    <source>
        <dbReference type="Proteomes" id="UP000095094"/>
    </source>
</evidence>
<dbReference type="PANTHER" id="PTHR33204:SF29">
    <property type="entry name" value="TRANSCRIPTIONAL REGULATOR"/>
    <property type="match status" value="1"/>
</dbReference>
<evidence type="ECO:0000256" key="1">
    <source>
        <dbReference type="ARBA" id="ARBA00023015"/>
    </source>
</evidence>
<evidence type="ECO:0000256" key="3">
    <source>
        <dbReference type="ARBA" id="ARBA00023163"/>
    </source>
</evidence>
<evidence type="ECO:0000313" key="5">
    <source>
        <dbReference type="EMBL" id="OEG16855.1"/>
    </source>
</evidence>
<dbReference type="PROSITE" id="PS51118">
    <property type="entry name" value="HTH_HXLR"/>
    <property type="match status" value="1"/>
</dbReference>
<evidence type="ECO:0000256" key="2">
    <source>
        <dbReference type="ARBA" id="ARBA00023125"/>
    </source>
</evidence>
<accession>A0A1E5GW39</accession>
<dbReference type="EMBL" id="MIJY01000012">
    <property type="protein sequence ID" value="OEG16855.1"/>
    <property type="molecule type" value="Genomic_DNA"/>
</dbReference>
<dbReference type="Gene3D" id="1.10.10.10">
    <property type="entry name" value="Winged helix-like DNA-binding domain superfamily/Winged helix DNA-binding domain"/>
    <property type="match status" value="1"/>
</dbReference>
<dbReference type="InterPro" id="IPR036390">
    <property type="entry name" value="WH_DNA-bd_sf"/>
</dbReference>
<name>A0A1E5GW39_9ENTE</name>